<evidence type="ECO:0000256" key="1">
    <source>
        <dbReference type="ARBA" id="ARBA00010995"/>
    </source>
</evidence>
<keyword evidence="5" id="KW-0521">NADP</keyword>
<evidence type="ECO:0000256" key="3">
    <source>
        <dbReference type="ARBA" id="ARBA00022679"/>
    </source>
</evidence>
<gene>
    <name evidence="8" type="primary">LOC111122042</name>
</gene>
<sequence length="432" mass="49025">MASQILSHQAIGLHSILSKKVTHLQLLSNLTYCGVRTYGTEQFQPKKAVVLKKMTRYEFERLVFKKGSSEVSEEELKHYLEGKRSDYNGLRSRHENHLRSIDSITKSLVNHGIETKVVPRHEFTPDLIKWADVLFTAGGDGTYLLAASKVVDKDKPLIGINTDPSRSEGCLCLPKEQYSGARFEHALKRLLEGKFRWKRRQRIRITMSGHHENDEPIELHDQQLQFYEHRFSEHVVEGETYRQNVNVSENAISPRILPVLALNEVFIGESLSSRVSYYEIKVNDYPSEKHKSSGIAICTGTGSTSWFYHINNLPLQAIKTVLGYASELMPVKQTTCNLLDPNLIYKVAQKYNDSLKFDPSEPKMAFTTRDPVRNGVFQVGHPNGFATKIQICSRMWDACLVVDGGSSFKFNDGAIATLEIKEEDALKTVVFD</sequence>
<organism evidence="7 8">
    <name type="scientific">Crassostrea virginica</name>
    <name type="common">Eastern oyster</name>
    <dbReference type="NCBI Taxonomy" id="6565"/>
    <lineage>
        <taxon>Eukaryota</taxon>
        <taxon>Metazoa</taxon>
        <taxon>Spiralia</taxon>
        <taxon>Lophotrochozoa</taxon>
        <taxon>Mollusca</taxon>
        <taxon>Bivalvia</taxon>
        <taxon>Autobranchia</taxon>
        <taxon>Pteriomorphia</taxon>
        <taxon>Ostreida</taxon>
        <taxon>Ostreoidea</taxon>
        <taxon>Ostreidae</taxon>
        <taxon>Crassostrea</taxon>
    </lineage>
</organism>
<evidence type="ECO:0000313" key="8">
    <source>
        <dbReference type="RefSeq" id="XP_022319277.1"/>
    </source>
</evidence>
<dbReference type="Proteomes" id="UP000694844">
    <property type="component" value="Chromosome 2"/>
</dbReference>
<dbReference type="SUPFAM" id="SSF111331">
    <property type="entry name" value="NAD kinase/diacylglycerol kinase-like"/>
    <property type="match status" value="1"/>
</dbReference>
<accession>A0A8B8CTU5</accession>
<dbReference type="Gene3D" id="3.40.50.10330">
    <property type="entry name" value="Probable inorganic polyphosphate/atp-NAD kinase, domain 1"/>
    <property type="match status" value="1"/>
</dbReference>
<keyword evidence="3" id="KW-0808">Transferase</keyword>
<dbReference type="KEGG" id="cvn:111122042"/>
<dbReference type="Pfam" id="PF01513">
    <property type="entry name" value="NAD_kinase"/>
    <property type="match status" value="1"/>
</dbReference>
<dbReference type="Gene3D" id="2.60.200.30">
    <property type="entry name" value="Probable inorganic polyphosphate/atp-NAD kinase, domain 2"/>
    <property type="match status" value="1"/>
</dbReference>
<dbReference type="EC" id="2.7.1.23" evidence="2"/>
<dbReference type="InterPro" id="IPR017438">
    <property type="entry name" value="ATP-NAD_kinase_N"/>
</dbReference>
<comment type="similarity">
    <text evidence="1">Belongs to the NAD kinase family.</text>
</comment>
<dbReference type="RefSeq" id="XP_022319277.1">
    <property type="nucleotide sequence ID" value="XM_022463569.1"/>
</dbReference>
<name>A0A8B8CTU5_CRAVI</name>
<dbReference type="GO" id="GO:0005739">
    <property type="term" value="C:mitochondrion"/>
    <property type="evidence" value="ECO:0007669"/>
    <property type="project" value="TreeGrafter"/>
</dbReference>
<evidence type="ECO:0000256" key="5">
    <source>
        <dbReference type="ARBA" id="ARBA00022857"/>
    </source>
</evidence>
<reference evidence="8" key="1">
    <citation type="submission" date="2025-08" db="UniProtKB">
        <authorList>
            <consortium name="RefSeq"/>
        </authorList>
    </citation>
    <scope>IDENTIFICATION</scope>
    <source>
        <tissue evidence="8">Whole sample</tissue>
    </source>
</reference>
<dbReference type="InterPro" id="IPR002504">
    <property type="entry name" value="NADK"/>
</dbReference>
<evidence type="ECO:0000256" key="4">
    <source>
        <dbReference type="ARBA" id="ARBA00022777"/>
    </source>
</evidence>
<proteinExistence type="inferred from homology"/>
<dbReference type="PANTHER" id="PTHR13158:SF5">
    <property type="entry name" value="NAD KINASE 2, MITOCHONDRIAL"/>
    <property type="match status" value="1"/>
</dbReference>
<protein>
    <recommendedName>
        <fullName evidence="2">NAD(+) kinase</fullName>
        <ecNumber evidence="2">2.7.1.23</ecNumber>
    </recommendedName>
</protein>
<evidence type="ECO:0000256" key="2">
    <source>
        <dbReference type="ARBA" id="ARBA00012120"/>
    </source>
</evidence>
<dbReference type="GO" id="GO:0003951">
    <property type="term" value="F:NAD+ kinase activity"/>
    <property type="evidence" value="ECO:0007669"/>
    <property type="project" value="UniProtKB-EC"/>
</dbReference>
<dbReference type="OrthoDB" id="185618at2759"/>
<keyword evidence="7" id="KW-1185">Reference proteome</keyword>
<dbReference type="InterPro" id="IPR017437">
    <property type="entry name" value="ATP-NAD_kinase_PpnK-typ_C"/>
</dbReference>
<dbReference type="AlphaFoldDB" id="A0A8B8CTU5"/>
<dbReference type="GO" id="GO:0019674">
    <property type="term" value="P:NAD+ metabolic process"/>
    <property type="evidence" value="ECO:0007669"/>
    <property type="project" value="InterPro"/>
</dbReference>
<evidence type="ECO:0000313" key="7">
    <source>
        <dbReference type="Proteomes" id="UP000694844"/>
    </source>
</evidence>
<evidence type="ECO:0000256" key="6">
    <source>
        <dbReference type="ARBA" id="ARBA00023027"/>
    </source>
</evidence>
<dbReference type="GO" id="GO:0006741">
    <property type="term" value="P:NADP+ biosynthetic process"/>
    <property type="evidence" value="ECO:0007669"/>
    <property type="project" value="InterPro"/>
</dbReference>
<dbReference type="PANTHER" id="PTHR13158">
    <property type="match status" value="1"/>
</dbReference>
<keyword evidence="6" id="KW-0520">NAD</keyword>
<keyword evidence="4" id="KW-0418">Kinase</keyword>
<dbReference type="GeneID" id="111122042"/>
<dbReference type="InterPro" id="IPR016064">
    <property type="entry name" value="NAD/diacylglycerol_kinase_sf"/>
</dbReference>